<accession>A0A7W4P5T5</accession>
<dbReference type="Proteomes" id="UP000525623">
    <property type="component" value="Unassembled WGS sequence"/>
</dbReference>
<comment type="caution">
    <text evidence="2">The sequence shown here is derived from an EMBL/GenBank/DDBJ whole genome shotgun (WGS) entry which is preliminary data.</text>
</comment>
<organism evidence="2 3">
    <name type="scientific">Gluconacetobacter tumulicola</name>
    <dbReference type="NCBI Taxonomy" id="1017177"/>
    <lineage>
        <taxon>Bacteria</taxon>
        <taxon>Pseudomonadati</taxon>
        <taxon>Pseudomonadota</taxon>
        <taxon>Alphaproteobacteria</taxon>
        <taxon>Acetobacterales</taxon>
        <taxon>Acetobacteraceae</taxon>
        <taxon>Gluconacetobacter</taxon>
    </lineage>
</organism>
<dbReference type="EMBL" id="JABEQL010000005">
    <property type="protein sequence ID" value="MBB2178721.1"/>
    <property type="molecule type" value="Genomic_DNA"/>
</dbReference>
<name>A0A7W4P5T5_9PROT</name>
<evidence type="ECO:0000313" key="2">
    <source>
        <dbReference type="EMBL" id="MBB2178721.1"/>
    </source>
</evidence>
<dbReference type="RefSeq" id="WP_182965026.1">
    <property type="nucleotide sequence ID" value="NZ_BAABGC010000009.1"/>
</dbReference>
<dbReference type="AlphaFoldDB" id="A0A7W4P5T5"/>
<feature type="region of interest" description="Disordered" evidence="1">
    <location>
        <begin position="26"/>
        <end position="55"/>
    </location>
</feature>
<evidence type="ECO:0000256" key="1">
    <source>
        <dbReference type="SAM" id="MobiDB-lite"/>
    </source>
</evidence>
<reference evidence="2 3" key="1">
    <citation type="submission" date="2020-04" db="EMBL/GenBank/DDBJ databases">
        <title>Description of novel Gluconacetobacter.</title>
        <authorList>
            <person name="Sombolestani A."/>
        </authorList>
    </citation>
    <scope>NUCLEOTIDE SEQUENCE [LARGE SCALE GENOMIC DNA]</scope>
    <source>
        <strain evidence="2 3">LMG 27725</strain>
    </source>
</reference>
<proteinExistence type="predicted"/>
<feature type="compositionally biased region" description="Basic and acidic residues" evidence="1">
    <location>
        <begin position="29"/>
        <end position="55"/>
    </location>
</feature>
<evidence type="ECO:0000313" key="3">
    <source>
        <dbReference type="Proteomes" id="UP000525623"/>
    </source>
</evidence>
<sequence>MFLFGIGALISAVLFGLWLWVDNQAATEESPKGSRDAKEADAEFERTMKDIEEGK</sequence>
<keyword evidence="3" id="KW-1185">Reference proteome</keyword>
<protein>
    <submittedName>
        <fullName evidence="2">Uncharacterized protein</fullName>
    </submittedName>
</protein>
<gene>
    <name evidence="2" type="ORF">HLH29_05945</name>
</gene>